<evidence type="ECO:0000256" key="4">
    <source>
        <dbReference type="HAMAP-Rule" id="MF_03002"/>
    </source>
</evidence>
<gene>
    <name evidence="4" type="primary">NIP1</name>
    <name evidence="7" type="ORF">BT63DRAFT_428741</name>
</gene>
<keyword evidence="2 4" id="KW-0396">Initiation factor</keyword>
<dbReference type="GO" id="GO:0001732">
    <property type="term" value="P:formation of cytoplasmic translation initiation complex"/>
    <property type="evidence" value="ECO:0007669"/>
    <property type="project" value="UniProtKB-UniRule"/>
</dbReference>
<dbReference type="InterPro" id="IPR036390">
    <property type="entry name" value="WH_DNA-bd_sf"/>
</dbReference>
<dbReference type="Pfam" id="PF01399">
    <property type="entry name" value="PCI"/>
    <property type="match status" value="1"/>
</dbReference>
<dbReference type="GO" id="GO:0016282">
    <property type="term" value="C:eukaryotic 43S preinitiation complex"/>
    <property type="evidence" value="ECO:0007669"/>
    <property type="project" value="UniProtKB-UniRule"/>
</dbReference>
<dbReference type="Pfam" id="PF05470">
    <property type="entry name" value="eIF-3c_N"/>
    <property type="match status" value="1"/>
</dbReference>
<protein>
    <recommendedName>
        <fullName evidence="4">Eukaryotic translation initiation factor 3 subunit C</fullName>
        <shortName evidence="4">eIF3c</shortName>
    </recommendedName>
    <alternativeName>
        <fullName evidence="4">Eukaryotic translation initiation factor 3 93 kDa subunit homolog</fullName>
        <shortName evidence="4">eIF3 p93</shortName>
    </alternativeName>
    <alternativeName>
        <fullName evidence="4">Translation initiation factor eIF3, p93 subunit homolog</fullName>
    </alternativeName>
</protein>
<proteinExistence type="inferred from homology"/>
<dbReference type="InterPro" id="IPR000717">
    <property type="entry name" value="PCI_dom"/>
</dbReference>
<sequence>MSSRFFAANSDSSESESDEQELYSNSEDESSSEEGSEEGEGEDASGDGDSDASGDANFFLKGGDSDDSDDDSDSGSEKATVVRSAKDKRFEEAEAVIKMIDNAVKIGDWAVTSSEFDKLTRLVPNLSKILDGKVPKLYTKTLADLETASNEAYEKQKAAPKKANAVQQRGLNAVRQKVRKLVKEEPYQTDVDKYRADPDDFMKEETVTVVEKTKTKAKRIEFEAINNTAGDDDDGFETVGRDGKALSYTTESVLKNLRQISESRGRKGTDRAEQIRILEKLLDVATVDYQRIRVLISLISARFDTTSTTGVALDIAHWKAAQQELQKLFEILEAATNIVVVEGAEEWEDDEKLPTIPEEGLFKIPGSASSFAERLDDELTRSLQNIDPHTPEYIDRLRDEAQLYTSIVRAQLYQEELINKAKIETEKVILNRIISRRIEHLYFKPTQVVNILEENTWKEMPSSLDSTITPREGPKEPDLLMKILCNHIFNDGDATQRARAMLCQIYWLALHDKYYEARDYALMSHLSESINAFDTPTQVLFNRALVQIGMAAFRKGLISDSQYTLQEICGSNRQKELLAQGVQLQRYSQISPDQERLEKQRLYPFHMHINLELLETIYLTSSMLLEIPLLAQVGSSPESKKRVISKQFRRLLEYHERAIFAGPPENTRDHVLQAAKALAAGDWKKSATFIEAIKIWELLPQATEIKTMLTDQIQVEGLRTYLFTYAPYYDTLSMDTLCSMFELSQRKVAAVVSKMIAHEELSAALDQVSSSIIFRKGVGLSRLQTLALALSDKASGLIESNEKVLEQRTQGTANAFERNPGGRGGRGGGRGGRGRGGARGGQGGGEGGRPRGGQGFTGGALGRAIQA</sequence>
<reference evidence="7" key="1">
    <citation type="journal article" date="2020" name="Stud. Mycol.">
        <title>101 Dothideomycetes genomes: a test case for predicting lifestyles and emergence of pathogens.</title>
        <authorList>
            <person name="Haridas S."/>
            <person name="Albert R."/>
            <person name="Binder M."/>
            <person name="Bloem J."/>
            <person name="Labutti K."/>
            <person name="Salamov A."/>
            <person name="Andreopoulos B."/>
            <person name="Baker S."/>
            <person name="Barry K."/>
            <person name="Bills G."/>
            <person name="Bluhm B."/>
            <person name="Cannon C."/>
            <person name="Castanera R."/>
            <person name="Culley D."/>
            <person name="Daum C."/>
            <person name="Ezra D."/>
            <person name="Gonzalez J."/>
            <person name="Henrissat B."/>
            <person name="Kuo A."/>
            <person name="Liang C."/>
            <person name="Lipzen A."/>
            <person name="Lutzoni F."/>
            <person name="Magnuson J."/>
            <person name="Mondo S."/>
            <person name="Nolan M."/>
            <person name="Ohm R."/>
            <person name="Pangilinan J."/>
            <person name="Park H.-J."/>
            <person name="Ramirez L."/>
            <person name="Alfaro M."/>
            <person name="Sun H."/>
            <person name="Tritt A."/>
            <person name="Yoshinaga Y."/>
            <person name="Zwiers L.-H."/>
            <person name="Turgeon B."/>
            <person name="Goodwin S."/>
            <person name="Spatafora J."/>
            <person name="Crous P."/>
            <person name="Grigoriev I."/>
        </authorList>
    </citation>
    <scope>NUCLEOTIDE SEQUENCE</scope>
    <source>
        <strain evidence="7">CBS 115976</strain>
    </source>
</reference>
<feature type="compositionally biased region" description="Gly residues" evidence="5">
    <location>
        <begin position="821"/>
        <end position="861"/>
    </location>
</feature>
<dbReference type="EMBL" id="MU004240">
    <property type="protein sequence ID" value="KAF2665791.1"/>
    <property type="molecule type" value="Genomic_DNA"/>
</dbReference>
<feature type="compositionally biased region" description="Acidic residues" evidence="5">
    <location>
        <begin position="65"/>
        <end position="74"/>
    </location>
</feature>
<dbReference type="GO" id="GO:0003723">
    <property type="term" value="F:RNA binding"/>
    <property type="evidence" value="ECO:0007669"/>
    <property type="project" value="InterPro"/>
</dbReference>
<comment type="function">
    <text evidence="4">Component of the eukaryotic translation initiation factor 3 (eIF-3) complex, which is involved in protein synthesis of a specialized repertoire of mRNAs and, together with other initiation factors, stimulates binding of mRNA and methionyl-tRNAi to the 40S ribosome. The eIF-3 complex specifically targets and initiates translation of a subset of mRNAs involved in cell proliferation.</text>
</comment>
<dbReference type="PANTHER" id="PTHR13937:SF0">
    <property type="entry name" value="EUKARYOTIC TRANSLATION INITIATION FACTOR 3 SUBUNIT C-RELATED"/>
    <property type="match status" value="1"/>
</dbReference>
<evidence type="ECO:0000256" key="3">
    <source>
        <dbReference type="ARBA" id="ARBA00022917"/>
    </source>
</evidence>
<dbReference type="InterPro" id="IPR058999">
    <property type="entry name" value="EIF3CL_C"/>
</dbReference>
<keyword evidence="1 4" id="KW-0963">Cytoplasm</keyword>
<comment type="subunit">
    <text evidence="4">Component of the eukaryotic translation initiation factor 3 (eIF-3) complex.</text>
</comment>
<dbReference type="InterPro" id="IPR027516">
    <property type="entry name" value="EIF3C"/>
</dbReference>
<evidence type="ECO:0000256" key="5">
    <source>
        <dbReference type="SAM" id="MobiDB-lite"/>
    </source>
</evidence>
<dbReference type="InterPro" id="IPR036388">
    <property type="entry name" value="WH-like_DNA-bd_sf"/>
</dbReference>
<dbReference type="PANTHER" id="PTHR13937">
    <property type="entry name" value="EUKARYOTIC TRANSLATION INITATION FACTOR 3, SUBUNIT 8 EIF3S8 -RELATED"/>
    <property type="match status" value="1"/>
</dbReference>
<keyword evidence="3 4" id="KW-0648">Protein biosynthesis</keyword>
<feature type="domain" description="PCI" evidence="6">
    <location>
        <begin position="605"/>
        <end position="779"/>
    </location>
</feature>
<evidence type="ECO:0000313" key="7">
    <source>
        <dbReference type="EMBL" id="KAF2665791.1"/>
    </source>
</evidence>
<dbReference type="SUPFAM" id="SSF46785">
    <property type="entry name" value="Winged helix' DNA-binding domain"/>
    <property type="match status" value="1"/>
</dbReference>
<organism evidence="7 8">
    <name type="scientific">Microthyrium microscopicum</name>
    <dbReference type="NCBI Taxonomy" id="703497"/>
    <lineage>
        <taxon>Eukaryota</taxon>
        <taxon>Fungi</taxon>
        <taxon>Dikarya</taxon>
        <taxon>Ascomycota</taxon>
        <taxon>Pezizomycotina</taxon>
        <taxon>Dothideomycetes</taxon>
        <taxon>Dothideomycetes incertae sedis</taxon>
        <taxon>Microthyriales</taxon>
        <taxon>Microthyriaceae</taxon>
        <taxon>Microthyrium</taxon>
    </lineage>
</organism>
<dbReference type="FunFam" id="1.10.10.10:FF:000300">
    <property type="entry name" value="Eukaryotic translation initiation factor 3 subunit C"/>
    <property type="match status" value="1"/>
</dbReference>
<feature type="compositionally biased region" description="Acidic residues" evidence="5">
    <location>
        <begin position="13"/>
        <end position="52"/>
    </location>
</feature>
<dbReference type="SMART" id="SM00088">
    <property type="entry name" value="PINT"/>
    <property type="match status" value="1"/>
</dbReference>
<evidence type="ECO:0000256" key="1">
    <source>
        <dbReference type="ARBA" id="ARBA00022490"/>
    </source>
</evidence>
<keyword evidence="8" id="KW-1185">Reference proteome</keyword>
<feature type="region of interest" description="Disordered" evidence="5">
    <location>
        <begin position="809"/>
        <end position="867"/>
    </location>
</feature>
<accession>A0A6A6U2G5</accession>
<name>A0A6A6U2G5_9PEZI</name>
<dbReference type="GO" id="GO:0033290">
    <property type="term" value="C:eukaryotic 48S preinitiation complex"/>
    <property type="evidence" value="ECO:0007669"/>
    <property type="project" value="UniProtKB-UniRule"/>
</dbReference>
<dbReference type="HAMAP" id="MF_03002">
    <property type="entry name" value="eIF3c"/>
    <property type="match status" value="1"/>
</dbReference>
<dbReference type="Pfam" id="PF26569">
    <property type="entry name" value="EIF3CL_C"/>
    <property type="match status" value="1"/>
</dbReference>
<comment type="similarity">
    <text evidence="4">Belongs to the eIF-3 subunit C family.</text>
</comment>
<feature type="region of interest" description="Disordered" evidence="5">
    <location>
        <begin position="1"/>
        <end position="88"/>
    </location>
</feature>
<evidence type="ECO:0000256" key="2">
    <source>
        <dbReference type="ARBA" id="ARBA00022540"/>
    </source>
</evidence>
<dbReference type="GO" id="GO:0005852">
    <property type="term" value="C:eukaryotic translation initiation factor 3 complex"/>
    <property type="evidence" value="ECO:0007669"/>
    <property type="project" value="UniProtKB-UniRule"/>
</dbReference>
<dbReference type="GO" id="GO:0031369">
    <property type="term" value="F:translation initiation factor binding"/>
    <property type="evidence" value="ECO:0007669"/>
    <property type="project" value="InterPro"/>
</dbReference>
<evidence type="ECO:0000313" key="8">
    <source>
        <dbReference type="Proteomes" id="UP000799302"/>
    </source>
</evidence>
<comment type="subcellular location">
    <subcellularLocation>
        <location evidence="4">Cytoplasm</location>
    </subcellularLocation>
</comment>
<dbReference type="Proteomes" id="UP000799302">
    <property type="component" value="Unassembled WGS sequence"/>
</dbReference>
<dbReference type="OrthoDB" id="29647at2759"/>
<dbReference type="InterPro" id="IPR008905">
    <property type="entry name" value="EIF3C_N_dom"/>
</dbReference>
<dbReference type="PROSITE" id="PS50250">
    <property type="entry name" value="PCI"/>
    <property type="match status" value="1"/>
</dbReference>
<evidence type="ECO:0000259" key="6">
    <source>
        <dbReference type="PROSITE" id="PS50250"/>
    </source>
</evidence>
<dbReference type="AlphaFoldDB" id="A0A6A6U2G5"/>
<dbReference type="GO" id="GO:0003743">
    <property type="term" value="F:translation initiation factor activity"/>
    <property type="evidence" value="ECO:0007669"/>
    <property type="project" value="UniProtKB-UniRule"/>
</dbReference>
<dbReference type="Gene3D" id="1.10.10.10">
    <property type="entry name" value="Winged helix-like DNA-binding domain superfamily/Winged helix DNA-binding domain"/>
    <property type="match status" value="1"/>
</dbReference>